<dbReference type="AlphaFoldDB" id="A0A1H6KVU6"/>
<proteinExistence type="inferred from homology"/>
<gene>
    <name evidence="3" type="ORF">SAMN02927937_01485</name>
</gene>
<dbReference type="Proteomes" id="UP000199634">
    <property type="component" value="Unassembled WGS sequence"/>
</dbReference>
<accession>A0A1H6KVU6</accession>
<dbReference type="PANTHER" id="PTHR34977:SF1">
    <property type="entry name" value="UPF0337 PROTEIN YJBJ"/>
    <property type="match status" value="1"/>
</dbReference>
<keyword evidence="4" id="KW-1185">Reference proteome</keyword>
<name>A0A1H6KVU6_9FLAO</name>
<organism evidence="3 4">
    <name type="scientific">Paenimyroides marinum</name>
    <dbReference type="NCBI Taxonomy" id="1159016"/>
    <lineage>
        <taxon>Bacteria</taxon>
        <taxon>Pseudomonadati</taxon>
        <taxon>Bacteroidota</taxon>
        <taxon>Flavobacteriia</taxon>
        <taxon>Flavobacteriales</taxon>
        <taxon>Flavobacteriaceae</taxon>
        <taxon>Paenimyroides</taxon>
    </lineage>
</organism>
<dbReference type="STRING" id="1159016.SAMN02927937_01485"/>
<dbReference type="InterPro" id="IPR036629">
    <property type="entry name" value="YjbJ_sf"/>
</dbReference>
<evidence type="ECO:0000313" key="3">
    <source>
        <dbReference type="EMBL" id="SEH79748.1"/>
    </source>
</evidence>
<dbReference type="InterPro" id="IPR008462">
    <property type="entry name" value="CsbD"/>
</dbReference>
<evidence type="ECO:0000256" key="1">
    <source>
        <dbReference type="ARBA" id="ARBA00009129"/>
    </source>
</evidence>
<feature type="domain" description="CsbD-like" evidence="2">
    <location>
        <begin position="6"/>
        <end position="55"/>
    </location>
</feature>
<dbReference type="PANTHER" id="PTHR34977">
    <property type="entry name" value="UPF0337 PROTEIN YJBJ"/>
    <property type="match status" value="1"/>
</dbReference>
<evidence type="ECO:0000259" key="2">
    <source>
        <dbReference type="Pfam" id="PF05532"/>
    </source>
</evidence>
<evidence type="ECO:0000313" key="4">
    <source>
        <dbReference type="Proteomes" id="UP000199634"/>
    </source>
</evidence>
<dbReference type="InterPro" id="IPR050423">
    <property type="entry name" value="UPF0337_stress_rsp"/>
</dbReference>
<dbReference type="EMBL" id="FNXE01000018">
    <property type="protein sequence ID" value="SEH79748.1"/>
    <property type="molecule type" value="Genomic_DNA"/>
</dbReference>
<sequence length="68" mass="8159">MDRLELEGKWNRIKGAVKQKYGEWFDDDKAFAEGKLDEYIGKIQEKTGRTKEDIEQELKDWKDDENHL</sequence>
<protein>
    <submittedName>
        <fullName evidence="3">Uncharacterized conserved protein YjbJ, UPF0337 family</fullName>
    </submittedName>
</protein>
<dbReference type="RefSeq" id="WP_091098308.1">
    <property type="nucleotide sequence ID" value="NZ_FNXE01000018.1"/>
</dbReference>
<comment type="similarity">
    <text evidence="1">Belongs to the UPF0337 (CsbD) family.</text>
</comment>
<dbReference type="OrthoDB" id="9796058at2"/>
<dbReference type="Gene3D" id="1.10.1470.10">
    <property type="entry name" value="YjbJ"/>
    <property type="match status" value="1"/>
</dbReference>
<dbReference type="SUPFAM" id="SSF69047">
    <property type="entry name" value="Hypothetical protein YjbJ"/>
    <property type="match status" value="1"/>
</dbReference>
<reference evidence="3 4" key="1">
    <citation type="submission" date="2016-10" db="EMBL/GenBank/DDBJ databases">
        <authorList>
            <person name="de Groot N.N."/>
        </authorList>
    </citation>
    <scope>NUCLEOTIDE SEQUENCE [LARGE SCALE GENOMIC DNA]</scope>
    <source>
        <strain evidence="3 4">CGMCC 1.10825</strain>
    </source>
</reference>
<dbReference type="Pfam" id="PF05532">
    <property type="entry name" value="CsbD"/>
    <property type="match status" value="1"/>
</dbReference>